<feature type="signal peptide" evidence="2">
    <location>
        <begin position="1"/>
        <end position="22"/>
    </location>
</feature>
<feature type="chain" id="PRO_5025328182" evidence="2">
    <location>
        <begin position="23"/>
        <end position="170"/>
    </location>
</feature>
<dbReference type="Proteomes" id="UP000800094">
    <property type="component" value="Unassembled WGS sequence"/>
</dbReference>
<evidence type="ECO:0000313" key="3">
    <source>
        <dbReference type="EMBL" id="KAF2242336.1"/>
    </source>
</evidence>
<dbReference type="AlphaFoldDB" id="A0A6A6HW75"/>
<dbReference type="RefSeq" id="XP_033677340.1">
    <property type="nucleotide sequence ID" value="XM_033830296.1"/>
</dbReference>
<evidence type="ECO:0000313" key="4">
    <source>
        <dbReference type="Proteomes" id="UP000800094"/>
    </source>
</evidence>
<keyword evidence="4" id="KW-1185">Reference proteome</keyword>
<evidence type="ECO:0000256" key="1">
    <source>
        <dbReference type="SAM" id="MobiDB-lite"/>
    </source>
</evidence>
<name>A0A6A6HW75_9PLEO</name>
<organism evidence="3 4">
    <name type="scientific">Trematosphaeria pertusa</name>
    <dbReference type="NCBI Taxonomy" id="390896"/>
    <lineage>
        <taxon>Eukaryota</taxon>
        <taxon>Fungi</taxon>
        <taxon>Dikarya</taxon>
        <taxon>Ascomycota</taxon>
        <taxon>Pezizomycotina</taxon>
        <taxon>Dothideomycetes</taxon>
        <taxon>Pleosporomycetidae</taxon>
        <taxon>Pleosporales</taxon>
        <taxon>Massarineae</taxon>
        <taxon>Trematosphaeriaceae</taxon>
        <taxon>Trematosphaeria</taxon>
    </lineage>
</organism>
<sequence length="170" mass="17992">MELWYALASVLRKILLINLSHCTRTCTHVRTKHHGRCGSPPLRACETAVMAVLPERIADAFDLIGNGVIASTITPGIPATWTGRTLVESLEILIDACVEKQACGFRRASGETMQTPLVGRRLTSGSGSGGSVPAKGPLKPKPKPDDSMQFPPPLAAMESSSPFVTALAAS</sequence>
<dbReference type="GeneID" id="54583626"/>
<evidence type="ECO:0000256" key="2">
    <source>
        <dbReference type="SAM" id="SignalP"/>
    </source>
</evidence>
<gene>
    <name evidence="3" type="ORF">BU26DRAFT_524481</name>
</gene>
<proteinExistence type="predicted"/>
<accession>A0A6A6HW75</accession>
<dbReference type="EMBL" id="ML987208">
    <property type="protein sequence ID" value="KAF2242336.1"/>
    <property type="molecule type" value="Genomic_DNA"/>
</dbReference>
<protein>
    <submittedName>
        <fullName evidence="3">Uncharacterized protein</fullName>
    </submittedName>
</protein>
<keyword evidence="2" id="KW-0732">Signal</keyword>
<feature type="region of interest" description="Disordered" evidence="1">
    <location>
        <begin position="114"/>
        <end position="170"/>
    </location>
</feature>
<reference evidence="3" key="1">
    <citation type="journal article" date="2020" name="Stud. Mycol.">
        <title>101 Dothideomycetes genomes: a test case for predicting lifestyles and emergence of pathogens.</title>
        <authorList>
            <person name="Haridas S."/>
            <person name="Albert R."/>
            <person name="Binder M."/>
            <person name="Bloem J."/>
            <person name="Labutti K."/>
            <person name="Salamov A."/>
            <person name="Andreopoulos B."/>
            <person name="Baker S."/>
            <person name="Barry K."/>
            <person name="Bills G."/>
            <person name="Bluhm B."/>
            <person name="Cannon C."/>
            <person name="Castanera R."/>
            <person name="Culley D."/>
            <person name="Daum C."/>
            <person name="Ezra D."/>
            <person name="Gonzalez J."/>
            <person name="Henrissat B."/>
            <person name="Kuo A."/>
            <person name="Liang C."/>
            <person name="Lipzen A."/>
            <person name="Lutzoni F."/>
            <person name="Magnuson J."/>
            <person name="Mondo S."/>
            <person name="Nolan M."/>
            <person name="Ohm R."/>
            <person name="Pangilinan J."/>
            <person name="Park H.-J."/>
            <person name="Ramirez L."/>
            <person name="Alfaro M."/>
            <person name="Sun H."/>
            <person name="Tritt A."/>
            <person name="Yoshinaga Y."/>
            <person name="Zwiers L.-H."/>
            <person name="Turgeon B."/>
            <person name="Goodwin S."/>
            <person name="Spatafora J."/>
            <person name="Crous P."/>
            <person name="Grigoriev I."/>
        </authorList>
    </citation>
    <scope>NUCLEOTIDE SEQUENCE</scope>
    <source>
        <strain evidence="3">CBS 122368</strain>
    </source>
</reference>